<evidence type="ECO:0000313" key="1">
    <source>
        <dbReference type="EMBL" id="SFU46116.1"/>
    </source>
</evidence>
<accession>A0A1I7GCZ6</accession>
<sequence>MSSDFNILADAADDESLDNHRNAPRPDPACLYGLVGDVARAGSETTEANPYAVAANFIAFMSCAVGRGPYMPVGNTWHHTRMFMLHIGRSGRGRKGDAVSLLRRIEHALEALSKDASPQVHSGGLSSREGLVYLIHDGYTEGKEEVPAILDKRLLVIESEFANVLHQGRREGNTLSAALRDGWDGVSMRPATKSNRLWATDPHIAMIGAVTPSELLGLMASRELKNGFANRFLMFWAERTKMLAFPRATRQEDVDALAQRVLEVLQFCQAERWADKDHMRVELSQDARKRYEVLYYGELNDNSAGERITALIERRAPMLLRLAMLFALCDKTATVEVHHINAALAWVRYSVESVKFIFASAADEVKAAETTETAQAILAFLAERGQATRSELSKDCFKGHKTKAILDAAIDELLACNPPQIVVETVARPKGATGTPIKIYKPAAKSAKCAKREEPLGFAGDSVVRTDSETCETSPDGDTSFRTVRTVREAPDAAQARTNAHSSLVSHISQSTFEMVAATSAVEGF</sequence>
<keyword evidence="2" id="KW-1185">Reference proteome</keyword>
<name>A0A1I7GCZ6_9BURK</name>
<gene>
    <name evidence="1" type="ORF">SAMN04489707_100518</name>
</gene>
<protein>
    <recommendedName>
        <fullName evidence="3">DUF3987 domain-containing protein</fullName>
    </recommendedName>
</protein>
<dbReference type="OrthoDB" id="6272730at2"/>
<dbReference type="Proteomes" id="UP000183656">
    <property type="component" value="Unassembled WGS sequence"/>
</dbReference>
<dbReference type="STRING" id="343013.SAMN04489707_100518"/>
<organism evidence="1 2">
    <name type="scientific">Paenacidovorax caeni</name>
    <dbReference type="NCBI Taxonomy" id="343013"/>
    <lineage>
        <taxon>Bacteria</taxon>
        <taxon>Pseudomonadati</taxon>
        <taxon>Pseudomonadota</taxon>
        <taxon>Betaproteobacteria</taxon>
        <taxon>Burkholderiales</taxon>
        <taxon>Comamonadaceae</taxon>
        <taxon>Paenacidovorax</taxon>
    </lineage>
</organism>
<dbReference type="EMBL" id="FPBX01000005">
    <property type="protein sequence ID" value="SFU46116.1"/>
    <property type="molecule type" value="Genomic_DNA"/>
</dbReference>
<dbReference type="AlphaFoldDB" id="A0A1I7GCZ6"/>
<proteinExistence type="predicted"/>
<dbReference type="RefSeq" id="WP_082366611.1">
    <property type="nucleotide sequence ID" value="NZ_CYIG01000034.1"/>
</dbReference>
<evidence type="ECO:0008006" key="3">
    <source>
        <dbReference type="Google" id="ProtNLM"/>
    </source>
</evidence>
<evidence type="ECO:0000313" key="2">
    <source>
        <dbReference type="Proteomes" id="UP000183656"/>
    </source>
</evidence>
<reference evidence="1 2" key="1">
    <citation type="submission" date="2016-10" db="EMBL/GenBank/DDBJ databases">
        <authorList>
            <person name="de Groot N.N."/>
        </authorList>
    </citation>
    <scope>NUCLEOTIDE SEQUENCE [LARGE SCALE GENOMIC DNA]</scope>
    <source>
        <strain evidence="1 2">R-24608</strain>
    </source>
</reference>